<reference evidence="3" key="1">
    <citation type="submission" date="2021-05" db="EMBL/GenBank/DDBJ databases">
        <title>The genome of the haptophyte Pavlova lutheri (Diacronema luteri, Pavlovales) - a model for lipid biosynthesis in eukaryotic algae.</title>
        <authorList>
            <person name="Hulatt C.J."/>
            <person name="Posewitz M.C."/>
        </authorList>
    </citation>
    <scope>NUCLEOTIDE SEQUENCE</scope>
    <source>
        <strain evidence="3">NIVA-4/92</strain>
    </source>
</reference>
<proteinExistence type="predicted"/>
<evidence type="ECO:0000256" key="1">
    <source>
        <dbReference type="SAM" id="MobiDB-lite"/>
    </source>
</evidence>
<evidence type="ECO:0000313" key="4">
    <source>
        <dbReference type="Proteomes" id="UP000751190"/>
    </source>
</evidence>
<feature type="compositionally biased region" description="Low complexity" evidence="1">
    <location>
        <begin position="28"/>
        <end position="54"/>
    </location>
</feature>
<feature type="transmembrane region" description="Helical" evidence="2">
    <location>
        <begin position="259"/>
        <end position="279"/>
    </location>
</feature>
<keyword evidence="2" id="KW-0472">Membrane</keyword>
<accession>A0A8J5X507</accession>
<feature type="transmembrane region" description="Helical" evidence="2">
    <location>
        <begin position="179"/>
        <end position="209"/>
    </location>
</feature>
<keyword evidence="4" id="KW-1185">Reference proteome</keyword>
<dbReference type="OMA" id="PRWICAT"/>
<keyword evidence="2" id="KW-0812">Transmembrane</keyword>
<dbReference type="AlphaFoldDB" id="A0A8J5X507"/>
<dbReference type="EMBL" id="JAGTXO010000028">
    <property type="protein sequence ID" value="KAG8461096.1"/>
    <property type="molecule type" value="Genomic_DNA"/>
</dbReference>
<gene>
    <name evidence="3" type="ORF">KFE25_003665</name>
</gene>
<feature type="region of interest" description="Disordered" evidence="1">
    <location>
        <begin position="1"/>
        <end position="60"/>
    </location>
</feature>
<sequence>MVGAVNAAAPVPEPAPDCTPGLLERGQARALARDSAGSGADGADGARGCSAASGQGSDDGPARILDRVSALRAEGLWRRRVVQLPPLFGGVVLAVCGATLAAHNQQGDSPYRTMGGLICLHVGLWCAILSLRPQDRRAVRAMCGVGALFCMAGFAVGLHQALVAAARARAARDGTETALLLYAIAFVFVVVGCALAGAVWLLALVADVALGASPPISLQRLWHGCGVLELLLACAHAQRAATALLFPTRAVFEREEASVIVPLALLALGLGCSAFWPPLRTRVHEHLARIGEGVSAAAGIAELLGGLPPGKVLAHAKATFRAMPASALTLEHFTLPLVPPSAARVAEWRALAHTSGAQRFAPVRPWSGADEALDADSERGSRAGGSGVRAPGPAPRNYFGASSPVQLGAIDAFISHSWHDDPISKFAALQQWRREFVRMHGREPTVW</sequence>
<feature type="transmembrane region" description="Helical" evidence="2">
    <location>
        <begin position="138"/>
        <end position="159"/>
    </location>
</feature>
<evidence type="ECO:0000313" key="3">
    <source>
        <dbReference type="EMBL" id="KAG8461096.1"/>
    </source>
</evidence>
<name>A0A8J5X507_DIALT</name>
<feature type="region of interest" description="Disordered" evidence="1">
    <location>
        <begin position="372"/>
        <end position="394"/>
    </location>
</feature>
<comment type="caution">
    <text evidence="3">The sequence shown here is derived from an EMBL/GenBank/DDBJ whole genome shotgun (WGS) entry which is preliminary data.</text>
</comment>
<evidence type="ECO:0000256" key="2">
    <source>
        <dbReference type="SAM" id="Phobius"/>
    </source>
</evidence>
<protein>
    <submittedName>
        <fullName evidence="3">Uncharacterized protein</fullName>
    </submittedName>
</protein>
<feature type="transmembrane region" description="Helical" evidence="2">
    <location>
        <begin position="81"/>
        <end position="102"/>
    </location>
</feature>
<keyword evidence="2" id="KW-1133">Transmembrane helix</keyword>
<organism evidence="3 4">
    <name type="scientific">Diacronema lutheri</name>
    <name type="common">Unicellular marine alga</name>
    <name type="synonym">Monochrysis lutheri</name>
    <dbReference type="NCBI Taxonomy" id="2081491"/>
    <lineage>
        <taxon>Eukaryota</taxon>
        <taxon>Haptista</taxon>
        <taxon>Haptophyta</taxon>
        <taxon>Pavlovophyceae</taxon>
        <taxon>Pavlovales</taxon>
        <taxon>Pavlovaceae</taxon>
        <taxon>Diacronema</taxon>
    </lineage>
</organism>
<feature type="compositionally biased region" description="Low complexity" evidence="1">
    <location>
        <begin position="1"/>
        <end position="10"/>
    </location>
</feature>
<dbReference type="Proteomes" id="UP000751190">
    <property type="component" value="Unassembled WGS sequence"/>
</dbReference>
<feature type="transmembrane region" description="Helical" evidence="2">
    <location>
        <begin position="114"/>
        <end position="131"/>
    </location>
</feature>